<dbReference type="RefSeq" id="WP_256197460.1">
    <property type="nucleotide sequence ID" value="NZ_JANGCH010000003.1"/>
</dbReference>
<dbReference type="PANTHER" id="PTHR30408:SF12">
    <property type="entry name" value="TYPE I RESTRICTION ENZYME MJAVIII SPECIFICITY SUBUNIT"/>
    <property type="match status" value="1"/>
</dbReference>
<accession>A0ABT1SKP9</accession>
<evidence type="ECO:0000256" key="1">
    <source>
        <dbReference type="ARBA" id="ARBA00010923"/>
    </source>
</evidence>
<keyword evidence="2" id="KW-0680">Restriction system</keyword>
<dbReference type="InterPro" id="IPR052021">
    <property type="entry name" value="Type-I_RS_S_subunit"/>
</dbReference>
<feature type="domain" description="Type I restriction modification DNA specificity" evidence="4">
    <location>
        <begin position="78"/>
        <end position="190"/>
    </location>
</feature>
<organism evidence="5 6">
    <name type="scientific">Massilicoli timonensis</name>
    <dbReference type="NCBI Taxonomy" id="2015901"/>
    <lineage>
        <taxon>Bacteria</taxon>
        <taxon>Bacillati</taxon>
        <taxon>Bacillota</taxon>
        <taxon>Erysipelotrichia</taxon>
        <taxon>Erysipelotrichales</taxon>
        <taxon>Erysipelotrichaceae</taxon>
        <taxon>Massilicoli</taxon>
    </lineage>
</organism>
<gene>
    <name evidence="5" type="ORF">NE663_03050</name>
</gene>
<dbReference type="Pfam" id="PF01420">
    <property type="entry name" value="Methylase_S"/>
    <property type="match status" value="2"/>
</dbReference>
<protein>
    <submittedName>
        <fullName evidence="5">Restriction endonuclease subunit S</fullName>
        <ecNumber evidence="5">3.1.21.-</ecNumber>
    </submittedName>
</protein>
<evidence type="ECO:0000256" key="3">
    <source>
        <dbReference type="ARBA" id="ARBA00023125"/>
    </source>
</evidence>
<dbReference type="Gene3D" id="1.10.287.1120">
    <property type="entry name" value="Bipartite methylase S protein"/>
    <property type="match status" value="1"/>
</dbReference>
<dbReference type="Proteomes" id="UP001524435">
    <property type="component" value="Unassembled WGS sequence"/>
</dbReference>
<keyword evidence="3" id="KW-0238">DNA-binding</keyword>
<dbReference type="EMBL" id="JANGCH010000003">
    <property type="protein sequence ID" value="MCQ5121240.1"/>
    <property type="molecule type" value="Genomic_DNA"/>
</dbReference>
<dbReference type="InterPro" id="IPR044946">
    <property type="entry name" value="Restrct_endonuc_typeI_TRD_sf"/>
</dbReference>
<dbReference type="GO" id="GO:0016787">
    <property type="term" value="F:hydrolase activity"/>
    <property type="evidence" value="ECO:0007669"/>
    <property type="project" value="UniProtKB-KW"/>
</dbReference>
<dbReference type="Gene3D" id="3.90.220.20">
    <property type="entry name" value="DNA methylase specificity domains"/>
    <property type="match status" value="2"/>
</dbReference>
<comment type="caution">
    <text evidence="5">The sequence shown here is derived from an EMBL/GenBank/DDBJ whole genome shotgun (WGS) entry which is preliminary data.</text>
</comment>
<keyword evidence="5" id="KW-0378">Hydrolase</keyword>
<keyword evidence="5" id="KW-0255">Endonuclease</keyword>
<evidence type="ECO:0000313" key="6">
    <source>
        <dbReference type="Proteomes" id="UP001524435"/>
    </source>
</evidence>
<feature type="domain" description="Type I restriction modification DNA specificity" evidence="4">
    <location>
        <begin position="226"/>
        <end position="404"/>
    </location>
</feature>
<name>A0ABT1SKP9_9FIRM</name>
<dbReference type="InterPro" id="IPR000055">
    <property type="entry name" value="Restrct_endonuc_typeI_TRD"/>
</dbReference>
<dbReference type="CDD" id="cd17265">
    <property type="entry name" value="RMtype1_S_Eco4255III-TRD2-CR2_like"/>
    <property type="match status" value="1"/>
</dbReference>
<sequence length="425" mass="49136">MSERKMKDSGIEWIGDIPEEWRILRNKYNFNVHKNIVGAKFTQYQLLSLTKKGIKTIIDGEQKGKVPASLTTYQIVNKNDIVMCLFDLDCSAVFSGISKYDGIISPAYKCYECKNHLYPLYIDYYFMTVFVDRKYKRYAKNVRYSLSEDEFLDLPIIIPPLPDQQRIADFLDKKCGEIDGLTADIEEQIKTLEEYKKSVITEAVTKGLNPNVEMKDSGIDWIGMIPKNWCIKRVKNIGLYRNGLTYSPSNITDENNGTLVLRSSNIKDSKLSLNDNLYVDTFINNELKIKKNDILICSRNGSKELIGKNAIITRDINATFGAFMMIFRCNCPKYMYYILNSFIFKYYLGTFFTSTINQLTGNNFGNMKIVFSEDEFEQQQIVKYLDHKCSEIDSIISSKKQQLETLAEYKKSLIYEYVTGKKEVA</sequence>
<comment type="similarity">
    <text evidence="1">Belongs to the type-I restriction system S methylase family.</text>
</comment>
<reference evidence="5 6" key="1">
    <citation type="submission" date="2022-06" db="EMBL/GenBank/DDBJ databases">
        <title>Isolation of gut microbiota from human fecal samples.</title>
        <authorList>
            <person name="Pamer E.G."/>
            <person name="Barat B."/>
            <person name="Waligurski E."/>
            <person name="Medina S."/>
            <person name="Paddock L."/>
            <person name="Mostad J."/>
        </authorList>
    </citation>
    <scope>NUCLEOTIDE SEQUENCE [LARGE SCALE GENOMIC DNA]</scope>
    <source>
        <strain evidence="5 6">DFI.6.1</strain>
    </source>
</reference>
<dbReference type="EC" id="3.1.21.-" evidence="5"/>
<evidence type="ECO:0000313" key="5">
    <source>
        <dbReference type="EMBL" id="MCQ5121240.1"/>
    </source>
</evidence>
<evidence type="ECO:0000256" key="2">
    <source>
        <dbReference type="ARBA" id="ARBA00022747"/>
    </source>
</evidence>
<dbReference type="SUPFAM" id="SSF116734">
    <property type="entry name" value="DNA methylase specificity domain"/>
    <property type="match status" value="2"/>
</dbReference>
<keyword evidence="6" id="KW-1185">Reference proteome</keyword>
<evidence type="ECO:0000259" key="4">
    <source>
        <dbReference type="Pfam" id="PF01420"/>
    </source>
</evidence>
<keyword evidence="5" id="KW-0540">Nuclease</keyword>
<dbReference type="GO" id="GO:0004519">
    <property type="term" value="F:endonuclease activity"/>
    <property type="evidence" value="ECO:0007669"/>
    <property type="project" value="UniProtKB-KW"/>
</dbReference>
<proteinExistence type="inferred from homology"/>
<dbReference type="PANTHER" id="PTHR30408">
    <property type="entry name" value="TYPE-1 RESTRICTION ENZYME ECOKI SPECIFICITY PROTEIN"/>
    <property type="match status" value="1"/>
</dbReference>